<dbReference type="InterPro" id="IPR029058">
    <property type="entry name" value="AB_hydrolase_fold"/>
</dbReference>
<dbReference type="PIRSF" id="PIRSF018169">
    <property type="entry name" value="PAF_acetylhydrolase"/>
    <property type="match status" value="1"/>
</dbReference>
<keyword evidence="3" id="KW-0442">Lipid degradation</keyword>
<comment type="caution">
    <text evidence="6">The sequence shown here is derived from an EMBL/GenBank/DDBJ whole genome shotgun (WGS) entry which is preliminary data.</text>
</comment>
<protein>
    <recommendedName>
        <fullName evidence="1">1-alkyl-2-acetylglycerophosphocholine esterase</fullName>
        <ecNumber evidence="1">3.1.1.47</ecNumber>
    </recommendedName>
</protein>
<evidence type="ECO:0000256" key="5">
    <source>
        <dbReference type="PIRSR" id="PIRSR018169-1"/>
    </source>
</evidence>
<evidence type="ECO:0000313" key="6">
    <source>
        <dbReference type="EMBL" id="KAF1768478.1"/>
    </source>
</evidence>
<dbReference type="PANTHER" id="PTHR10272">
    <property type="entry name" value="PLATELET-ACTIVATING FACTOR ACETYLHYDROLASE"/>
    <property type="match status" value="1"/>
</dbReference>
<dbReference type="GO" id="GO:0016042">
    <property type="term" value="P:lipid catabolic process"/>
    <property type="evidence" value="ECO:0007669"/>
    <property type="project" value="UniProtKB-KW"/>
</dbReference>
<dbReference type="SUPFAM" id="SSF53474">
    <property type="entry name" value="alpha/beta-Hydrolases"/>
    <property type="match status" value="1"/>
</dbReference>
<dbReference type="RefSeq" id="XP_053591038.1">
    <property type="nucleotide sequence ID" value="XM_053722393.1"/>
</dbReference>
<dbReference type="CTD" id="9803417"/>
<evidence type="ECO:0000256" key="2">
    <source>
        <dbReference type="ARBA" id="ARBA00022801"/>
    </source>
</evidence>
<reference evidence="6 7" key="1">
    <citation type="submission" date="2019-12" db="EMBL/GenBank/DDBJ databases">
        <title>Chromosome-level assembly of the Caenorhabditis remanei genome.</title>
        <authorList>
            <person name="Teterina A.A."/>
            <person name="Willis J.H."/>
            <person name="Phillips P.C."/>
        </authorList>
    </citation>
    <scope>NUCLEOTIDE SEQUENCE [LARGE SCALE GENOMIC DNA]</scope>
    <source>
        <strain evidence="6 7">PX506</strain>
        <tissue evidence="6">Whole organism</tissue>
    </source>
</reference>
<dbReference type="Pfam" id="PF03403">
    <property type="entry name" value="PAF-AH_p_II"/>
    <property type="match status" value="1"/>
</dbReference>
<dbReference type="Gene3D" id="3.40.50.1820">
    <property type="entry name" value="alpha/beta hydrolase"/>
    <property type="match status" value="1"/>
</dbReference>
<sequence length="311" mass="35025">MDLISATIVGDKREDCIDNASLSLKHEKWPILIFSHGLGGSRNFYSTFCTSLASHGYVIAAVEHKDHSACWTYNLIEKNGELVEEPIKITLIEKNDSEEFRMRNQQVNQRVSECVNALKLLENLNTGVAPEKILIGKDFDWRQFENRLNLSTAAIIGHSFGGATSLAASASNGFQKSIVLDGWMFPLDSCQQQTSIKPILFLNVGDWQWEENLEVMKRMLPNNEGNLVLTLNGGVHQSFSDFPFIFPNWLAKHFAVQGSTESTLCIQAAIELTLAFLENGKEGAQRLKDEKFFNFITNEIYGRERFKILGV</sequence>
<dbReference type="GO" id="GO:0003847">
    <property type="term" value="F:1-alkyl-2-acetylglycerophosphocholine esterase activity"/>
    <property type="evidence" value="ECO:0007669"/>
    <property type="project" value="UniProtKB-EC"/>
</dbReference>
<dbReference type="PANTHER" id="PTHR10272:SF0">
    <property type="entry name" value="PLATELET-ACTIVATING FACTOR ACETYLHYDROLASE"/>
    <property type="match status" value="1"/>
</dbReference>
<dbReference type="AlphaFoldDB" id="A0A6A5HKR8"/>
<keyword evidence="2" id="KW-0378">Hydrolase</keyword>
<dbReference type="EMBL" id="WUAV01000001">
    <property type="protein sequence ID" value="KAF1768478.1"/>
    <property type="molecule type" value="Genomic_DNA"/>
</dbReference>
<evidence type="ECO:0000256" key="1">
    <source>
        <dbReference type="ARBA" id="ARBA00013201"/>
    </source>
</evidence>
<evidence type="ECO:0000256" key="4">
    <source>
        <dbReference type="ARBA" id="ARBA00023098"/>
    </source>
</evidence>
<proteinExistence type="predicted"/>
<evidence type="ECO:0000313" key="7">
    <source>
        <dbReference type="Proteomes" id="UP000483820"/>
    </source>
</evidence>
<dbReference type="GeneID" id="9803417"/>
<dbReference type="EC" id="3.1.1.47" evidence="1"/>
<evidence type="ECO:0000256" key="3">
    <source>
        <dbReference type="ARBA" id="ARBA00022963"/>
    </source>
</evidence>
<feature type="active site" description="Charge relay system" evidence="5">
    <location>
        <position position="181"/>
    </location>
</feature>
<feature type="active site" description="Nucleophile" evidence="5">
    <location>
        <position position="159"/>
    </location>
</feature>
<dbReference type="KEGG" id="crq:GCK72_000290"/>
<keyword evidence="4" id="KW-0443">Lipid metabolism</keyword>
<dbReference type="Proteomes" id="UP000483820">
    <property type="component" value="Chromosome I"/>
</dbReference>
<accession>A0A6A5HKR8</accession>
<feature type="active site" description="Charge relay system" evidence="5">
    <location>
        <position position="236"/>
    </location>
</feature>
<dbReference type="InterPro" id="IPR016715">
    <property type="entry name" value="PAF_acetylhydro_eukaryote"/>
</dbReference>
<organism evidence="6 7">
    <name type="scientific">Caenorhabditis remanei</name>
    <name type="common">Caenorhabditis vulgaris</name>
    <dbReference type="NCBI Taxonomy" id="31234"/>
    <lineage>
        <taxon>Eukaryota</taxon>
        <taxon>Metazoa</taxon>
        <taxon>Ecdysozoa</taxon>
        <taxon>Nematoda</taxon>
        <taxon>Chromadorea</taxon>
        <taxon>Rhabditida</taxon>
        <taxon>Rhabditina</taxon>
        <taxon>Rhabditomorpha</taxon>
        <taxon>Rhabditoidea</taxon>
        <taxon>Rhabditidae</taxon>
        <taxon>Peloderinae</taxon>
        <taxon>Caenorhabditis</taxon>
    </lineage>
</organism>
<gene>
    <name evidence="6" type="ORF">GCK72_000290</name>
</gene>
<name>A0A6A5HKR8_CAERE</name>